<keyword evidence="2" id="KW-1185">Reference proteome</keyword>
<sequence length="92" mass="9751">MEKQLIFAHGKGIALEDGGIAAAIVVGHRLADAHALVAFDTEDLDADTVARPALGRVQDVGGYASHVSLLLWSWHRWAARLKDRAGAVVPTG</sequence>
<gene>
    <name evidence="1" type="ORF">HPA02_20160</name>
</gene>
<name>A0A510X8K9_9GAMM</name>
<evidence type="ECO:0000313" key="1">
    <source>
        <dbReference type="EMBL" id="GEK47733.1"/>
    </source>
</evidence>
<organism evidence="1 2">
    <name type="scientific">Bisbaumannia pacifica</name>
    <dbReference type="NCBI Taxonomy" id="77098"/>
    <lineage>
        <taxon>Bacteria</taxon>
        <taxon>Pseudomonadati</taxon>
        <taxon>Pseudomonadota</taxon>
        <taxon>Gammaproteobacteria</taxon>
        <taxon>Oceanospirillales</taxon>
        <taxon>Halomonadaceae</taxon>
        <taxon>Bisbaumannia</taxon>
    </lineage>
</organism>
<reference evidence="1 2" key="1">
    <citation type="submission" date="2019-07" db="EMBL/GenBank/DDBJ databases">
        <title>Whole genome shotgun sequence of Halomonas pacifica NBRC 102220.</title>
        <authorList>
            <person name="Hosoyama A."/>
            <person name="Uohara A."/>
            <person name="Ohji S."/>
            <person name="Ichikawa N."/>
        </authorList>
    </citation>
    <scope>NUCLEOTIDE SEQUENCE [LARGE SCALE GENOMIC DNA]</scope>
    <source>
        <strain evidence="1 2">NBRC 102220</strain>
    </source>
</reference>
<dbReference type="EMBL" id="BJUK01000020">
    <property type="protein sequence ID" value="GEK47733.1"/>
    <property type="molecule type" value="Genomic_DNA"/>
</dbReference>
<evidence type="ECO:0000313" key="2">
    <source>
        <dbReference type="Proteomes" id="UP000321275"/>
    </source>
</evidence>
<comment type="caution">
    <text evidence="1">The sequence shown here is derived from an EMBL/GenBank/DDBJ whole genome shotgun (WGS) entry which is preliminary data.</text>
</comment>
<dbReference type="AlphaFoldDB" id="A0A510X8K9"/>
<dbReference type="Proteomes" id="UP000321275">
    <property type="component" value="Unassembled WGS sequence"/>
</dbReference>
<accession>A0A510X8K9</accession>
<protein>
    <submittedName>
        <fullName evidence="1">Uncharacterized protein</fullName>
    </submittedName>
</protein>
<proteinExistence type="predicted"/>